<organism evidence="1 2">
    <name type="scientific">Pseudomonas frederiksbergensis</name>
    <dbReference type="NCBI Taxonomy" id="104087"/>
    <lineage>
        <taxon>Bacteria</taxon>
        <taxon>Pseudomonadati</taxon>
        <taxon>Pseudomonadota</taxon>
        <taxon>Gammaproteobacteria</taxon>
        <taxon>Pseudomonadales</taxon>
        <taxon>Pseudomonadaceae</taxon>
        <taxon>Pseudomonas</taxon>
    </lineage>
</organism>
<reference evidence="1 2" key="1">
    <citation type="submission" date="2016-10" db="EMBL/GenBank/DDBJ databases">
        <title>Comparative genome analysis of multiple Pseudomonas spp. focuses on biocontrol and plant growth promoting traits.</title>
        <authorList>
            <person name="Tao X.-Y."/>
            <person name="Taylor C.G."/>
        </authorList>
    </citation>
    <scope>NUCLEOTIDE SEQUENCE [LARGE SCALE GENOMIC DNA]</scope>
    <source>
        <strain evidence="1 2">37A10</strain>
    </source>
</reference>
<evidence type="ECO:0008006" key="3">
    <source>
        <dbReference type="Google" id="ProtNLM"/>
    </source>
</evidence>
<sequence length="305" mass="34034">MQTHQAVSSLSTSVMITRKDDVPLKVFYDYWADIHGVLAARAEGAFEYFQHRLGTPLPQFFQGLKGVDQHPAQGDPIVGLAEITFLTREDRVRLVSSAAVGQMVVDEQNVLKGTYMYSTGPGNAQTLTDRTGVPIPQGNSGDYRLIVFVRQAQDVSADEFRGFLRSELAAVMAQSADVIKTRLHLLEKFEEQAWPTPNVDHRRSVEQQYDAYLELVFADEESAVRFSRSAEMLELGTHVQRYIAALVTYPDFETYTMVFAGRPTQVGLRGLSAFRTLAALNEPVNQKSRDLLSVIFGDNVLEPLA</sequence>
<dbReference type="SUPFAM" id="SSF54909">
    <property type="entry name" value="Dimeric alpha+beta barrel"/>
    <property type="match status" value="2"/>
</dbReference>
<dbReference type="RefSeq" id="WP_123514870.1">
    <property type="nucleotide sequence ID" value="NZ_MOBQ01000042.1"/>
</dbReference>
<comment type="caution">
    <text evidence="1">The sequence shown here is derived from an EMBL/GenBank/DDBJ whole genome shotgun (WGS) entry which is preliminary data.</text>
</comment>
<protein>
    <recommendedName>
        <fullName evidence="3">EthD domain-containing protein</fullName>
    </recommendedName>
</protein>
<dbReference type="EMBL" id="MOBQ01000042">
    <property type="protein sequence ID" value="RON40164.1"/>
    <property type="molecule type" value="Genomic_DNA"/>
</dbReference>
<dbReference type="AlphaFoldDB" id="A0A423JRE8"/>
<evidence type="ECO:0000313" key="1">
    <source>
        <dbReference type="EMBL" id="RON40164.1"/>
    </source>
</evidence>
<name>A0A423JRE8_9PSED</name>
<dbReference type="OrthoDB" id="6369070at2"/>
<proteinExistence type="predicted"/>
<accession>A0A423JRE8</accession>
<dbReference type="InterPro" id="IPR011008">
    <property type="entry name" value="Dimeric_a/b-barrel"/>
</dbReference>
<dbReference type="Proteomes" id="UP000285349">
    <property type="component" value="Unassembled WGS sequence"/>
</dbReference>
<gene>
    <name evidence="1" type="ORF">BK666_26905</name>
</gene>
<dbReference type="Gene3D" id="3.30.70.100">
    <property type="match status" value="2"/>
</dbReference>
<evidence type="ECO:0000313" key="2">
    <source>
        <dbReference type="Proteomes" id="UP000285349"/>
    </source>
</evidence>